<dbReference type="PANTHER" id="PTHR41259:SF1">
    <property type="entry name" value="DOUBLE-STRAND BREAK REPAIR RAD50 ATPASE, PUTATIVE-RELATED"/>
    <property type="match status" value="1"/>
</dbReference>
<dbReference type="Pfam" id="PF13476">
    <property type="entry name" value="AAA_23"/>
    <property type="match status" value="1"/>
</dbReference>
<dbReference type="Proteomes" id="UP000536835">
    <property type="component" value="Unassembled WGS sequence"/>
</dbReference>
<feature type="coiled-coil region" evidence="1">
    <location>
        <begin position="651"/>
        <end position="725"/>
    </location>
</feature>
<comment type="caution">
    <text evidence="4">The sequence shown here is derived from an EMBL/GenBank/DDBJ whole genome shotgun (WGS) entry which is preliminary data.</text>
</comment>
<dbReference type="GO" id="GO:0016887">
    <property type="term" value="F:ATP hydrolysis activity"/>
    <property type="evidence" value="ECO:0007669"/>
    <property type="project" value="InterPro"/>
</dbReference>
<gene>
    <name evidence="4" type="ORF">HK107_13645</name>
</gene>
<name>A0A7Y3RPF0_9PROT</name>
<dbReference type="EMBL" id="JABFCX010000003">
    <property type="protein sequence ID" value="NNU17370.1"/>
    <property type="molecule type" value="Genomic_DNA"/>
</dbReference>
<dbReference type="PANTHER" id="PTHR41259">
    <property type="entry name" value="DOUBLE-STRAND BREAK REPAIR RAD50 ATPASE, PUTATIVE-RELATED"/>
    <property type="match status" value="1"/>
</dbReference>
<keyword evidence="5" id="KW-1185">Reference proteome</keyword>
<dbReference type="SUPFAM" id="SSF52540">
    <property type="entry name" value="P-loop containing nucleoside triphosphate hydrolases"/>
    <property type="match status" value="1"/>
</dbReference>
<accession>A0A7Y3RPF0</accession>
<feature type="domain" description="Rad50/SbcC-type AAA" evidence="3">
    <location>
        <begin position="6"/>
        <end position="307"/>
    </location>
</feature>
<organism evidence="4 5">
    <name type="scientific">Parvularcula mediterranea</name>
    <dbReference type="NCBI Taxonomy" id="2732508"/>
    <lineage>
        <taxon>Bacteria</taxon>
        <taxon>Pseudomonadati</taxon>
        <taxon>Pseudomonadota</taxon>
        <taxon>Alphaproteobacteria</taxon>
        <taxon>Parvularculales</taxon>
        <taxon>Parvularculaceae</taxon>
        <taxon>Parvularcula</taxon>
    </lineage>
</organism>
<protein>
    <recommendedName>
        <fullName evidence="3">Rad50/SbcC-type AAA domain-containing protein</fullName>
    </recommendedName>
</protein>
<dbReference type="Gene3D" id="3.40.50.300">
    <property type="entry name" value="P-loop containing nucleotide triphosphate hydrolases"/>
    <property type="match status" value="2"/>
</dbReference>
<dbReference type="InterPro" id="IPR038729">
    <property type="entry name" value="Rad50/SbcC_AAA"/>
</dbReference>
<proteinExistence type="predicted"/>
<evidence type="ECO:0000313" key="4">
    <source>
        <dbReference type="EMBL" id="NNU17370.1"/>
    </source>
</evidence>
<dbReference type="AlphaFoldDB" id="A0A7Y3RPF0"/>
<evidence type="ECO:0000313" key="5">
    <source>
        <dbReference type="Proteomes" id="UP000536835"/>
    </source>
</evidence>
<sequence>MKIEALRVRNLRKFGAKGLAIENFAPGINLLARPNEFGKSALFDALRAGLFFKPTANNRETRALKPEAGGDPLVEIDLSSQQGSFRVRKHFMGSRKGSGTQLLERPTLRELAREDAAIAKIAEMLGAASPTEGTPGLLWLAQGEGFAPGLSGEQRKTADGLLSSEVTEAAMGGDVGRVRSRTEAELQKLETLKTGKATGEMATALKTVSTLESDVAELEQKVRLSSDLRSEVEGLSKREARLSEPKETERRREELREARLAAKEAELDLQKASHTREQLAAAEAALQTARDKQTELQASLKELESKEKARGMAAAALTAVQDDLGHTEAALKAASEKREGEQARHDTLSREFAEARRNEALEREQAEAERLRETKERVDTVMKDAQRLREVLKAPAIDLAQLAKLETAVLRAKAAEEAEAPVLTLEEGGPATLNGEDLRAGEGQTLSGSAAIEIGGTRLTVDVPDRGNLARSRATAEGELAAFLSAAGAKNAEDAAEIERSRKAAEADLKRLDAERKRLAPDGLGAIEARLETLAAAEQPAGDLRRLEDIEPLLDEAKTALDAASADERRAQAFHKAASDKALEAKFAAATNEKDCERLLSQLGDEAARAGKLAAAEDAVLAGERARGARASELEALEKNVAAGQAATTRLKRLEEVERKLGQELSSLRENLAQKRGQLRALDADGAEEQLAAAVELLEAASQRAEQLEERRKALRMLLTLIDDEEAQRRDRVVEPVMATIRPMAARLLGAEALRFDSEWRPEAVDRQGLALGDAQLSGGTREQLALLTRIGFAKLAASQGEPMPLILDDPLSYADDDRIKVSFDLLHELAQETQIIIFSCHEQVFDELGAHRLETEAFPEN</sequence>
<evidence type="ECO:0000256" key="1">
    <source>
        <dbReference type="SAM" id="Coils"/>
    </source>
</evidence>
<dbReference type="RefSeq" id="WP_173200728.1">
    <property type="nucleotide sequence ID" value="NZ_JABFCX010000003.1"/>
</dbReference>
<reference evidence="4 5" key="1">
    <citation type="submission" date="2020-05" db="EMBL/GenBank/DDBJ databases">
        <title>Parvularcula mediterraneae sp. nov., isolated from polypropylene straw from shallow seawater of the seashore of Laganas in Zakynthos island, Greece.</title>
        <authorList>
            <person name="Szabo I."/>
            <person name="Al-Omari J."/>
            <person name="Rado J."/>
            <person name="Szerdahelyi G.S."/>
        </authorList>
    </citation>
    <scope>NUCLEOTIDE SEQUENCE [LARGE SCALE GENOMIC DNA]</scope>
    <source>
        <strain evidence="4 5">ZS-1/3</strain>
    </source>
</reference>
<dbReference type="GO" id="GO:0006302">
    <property type="term" value="P:double-strand break repair"/>
    <property type="evidence" value="ECO:0007669"/>
    <property type="project" value="InterPro"/>
</dbReference>
<dbReference type="InterPro" id="IPR027417">
    <property type="entry name" value="P-loop_NTPase"/>
</dbReference>
<evidence type="ECO:0000259" key="3">
    <source>
        <dbReference type="Pfam" id="PF13476"/>
    </source>
</evidence>
<keyword evidence="1" id="KW-0175">Coiled coil</keyword>
<feature type="region of interest" description="Disordered" evidence="2">
    <location>
        <begin position="227"/>
        <end position="251"/>
    </location>
</feature>
<evidence type="ECO:0000256" key="2">
    <source>
        <dbReference type="SAM" id="MobiDB-lite"/>
    </source>
</evidence>